<proteinExistence type="predicted"/>
<dbReference type="PATRIC" id="fig|45634.12.peg.578"/>
<reference evidence="3 4" key="1">
    <citation type="submission" date="2016-01" db="EMBL/GenBank/DDBJ databases">
        <title>Highly variable Streptococcus oralis are common among viridans streptococci isolated from primates.</title>
        <authorList>
            <person name="Denapaite D."/>
            <person name="Rieger M."/>
            <person name="Koendgen S."/>
            <person name="Brueckner R."/>
            <person name="Ochigava I."/>
            <person name="Kappeler P."/>
            <person name="Maetz-Rensing K."/>
            <person name="Leendertz F."/>
            <person name="Hakenbeck R."/>
        </authorList>
    </citation>
    <scope>NUCLEOTIDE SEQUENCE [LARGE SCALE GENOMIC DNA]</scope>
    <source>
        <strain evidence="3 4">DD08</strain>
    </source>
</reference>
<comment type="caution">
    <text evidence="3">The sequence shown here is derived from an EMBL/GenBank/DDBJ whole genome shotgun (WGS) entry which is preliminary data.</text>
</comment>
<keyword evidence="2" id="KW-0812">Transmembrane</keyword>
<organism evidence="3 4">
    <name type="scientific">Streptococcus cristatus</name>
    <dbReference type="NCBI Taxonomy" id="45634"/>
    <lineage>
        <taxon>Bacteria</taxon>
        <taxon>Bacillati</taxon>
        <taxon>Bacillota</taxon>
        <taxon>Bacilli</taxon>
        <taxon>Lactobacillales</taxon>
        <taxon>Streptococcaceae</taxon>
        <taxon>Streptococcus</taxon>
    </lineage>
</organism>
<dbReference type="RefSeq" id="WP_061422342.1">
    <property type="nucleotide sequence ID" value="NZ_KQ969062.1"/>
</dbReference>
<evidence type="ECO:0000313" key="3">
    <source>
        <dbReference type="EMBL" id="KXT70638.1"/>
    </source>
</evidence>
<feature type="compositionally biased region" description="Polar residues" evidence="1">
    <location>
        <begin position="36"/>
        <end position="52"/>
    </location>
</feature>
<protein>
    <submittedName>
        <fullName evidence="3">Uncharacterized protein</fullName>
    </submittedName>
</protein>
<evidence type="ECO:0000313" key="4">
    <source>
        <dbReference type="Proteomes" id="UP000070377"/>
    </source>
</evidence>
<dbReference type="STRING" id="45634.SCRDD08_00556"/>
<dbReference type="EMBL" id="LQRD01000021">
    <property type="protein sequence ID" value="KXT70638.1"/>
    <property type="molecule type" value="Genomic_DNA"/>
</dbReference>
<gene>
    <name evidence="3" type="ORF">SCRDD08_00556</name>
</gene>
<accession>A0A139N3N6</accession>
<feature type="transmembrane region" description="Helical" evidence="2">
    <location>
        <begin position="12"/>
        <end position="31"/>
    </location>
</feature>
<evidence type="ECO:0000256" key="1">
    <source>
        <dbReference type="SAM" id="MobiDB-lite"/>
    </source>
</evidence>
<keyword evidence="2" id="KW-0472">Membrane</keyword>
<feature type="transmembrane region" description="Helical" evidence="2">
    <location>
        <begin position="73"/>
        <end position="91"/>
    </location>
</feature>
<evidence type="ECO:0000256" key="2">
    <source>
        <dbReference type="SAM" id="Phobius"/>
    </source>
</evidence>
<sequence>MKVYQRDGEKFYVIGFLLLFFIFFTMSFVSMEKASPESTSQNSSNQLVYRSPTSKEDQRSRHTTEESNNMLNSLYWGMGITAIFMFVLGYVSNHKPPILEMDEMGIRLRGLSAKREKYFLWQEIEQIEYDISRPRMRSSEPTSRILYFYPKNQEESAVSLDLADVKNTSFNELHQEISNLAPHIKWLFP</sequence>
<name>A0A139N3N6_STRCR</name>
<feature type="region of interest" description="Disordered" evidence="1">
    <location>
        <begin position="35"/>
        <end position="65"/>
    </location>
</feature>
<dbReference type="Proteomes" id="UP000070377">
    <property type="component" value="Unassembled WGS sequence"/>
</dbReference>
<dbReference type="AlphaFoldDB" id="A0A139N3N6"/>
<feature type="compositionally biased region" description="Basic and acidic residues" evidence="1">
    <location>
        <begin position="53"/>
        <end position="65"/>
    </location>
</feature>
<keyword evidence="2" id="KW-1133">Transmembrane helix</keyword>